<evidence type="ECO:0000313" key="1">
    <source>
        <dbReference type="EMBL" id="CAG6523131.1"/>
    </source>
</evidence>
<dbReference type="AlphaFoldDB" id="A0A8D8E820"/>
<dbReference type="EMBL" id="HBUE01130498">
    <property type="protein sequence ID" value="CAG6496210.1"/>
    <property type="molecule type" value="Transcribed_RNA"/>
</dbReference>
<protein>
    <submittedName>
        <fullName evidence="1">(northern house mosquito) hypothetical protein</fullName>
    </submittedName>
</protein>
<proteinExistence type="predicted"/>
<organism evidence="1">
    <name type="scientific">Culex pipiens</name>
    <name type="common">House mosquito</name>
    <dbReference type="NCBI Taxonomy" id="7175"/>
    <lineage>
        <taxon>Eukaryota</taxon>
        <taxon>Metazoa</taxon>
        <taxon>Ecdysozoa</taxon>
        <taxon>Arthropoda</taxon>
        <taxon>Hexapoda</taxon>
        <taxon>Insecta</taxon>
        <taxon>Pterygota</taxon>
        <taxon>Neoptera</taxon>
        <taxon>Endopterygota</taxon>
        <taxon>Diptera</taxon>
        <taxon>Nematocera</taxon>
        <taxon>Culicoidea</taxon>
        <taxon>Culicidae</taxon>
        <taxon>Culicinae</taxon>
        <taxon>Culicini</taxon>
        <taxon>Culex</taxon>
        <taxon>Culex</taxon>
    </lineage>
</organism>
<accession>A0A8D8E820</accession>
<name>A0A8D8E820_CULPI</name>
<reference evidence="1" key="1">
    <citation type="submission" date="2021-05" db="EMBL/GenBank/DDBJ databases">
        <authorList>
            <person name="Alioto T."/>
            <person name="Alioto T."/>
            <person name="Gomez Garrido J."/>
        </authorList>
    </citation>
    <scope>NUCLEOTIDE SEQUENCE</scope>
</reference>
<dbReference type="EMBL" id="HBUE01186792">
    <property type="protein sequence ID" value="CAG6523131.1"/>
    <property type="molecule type" value="Transcribed_RNA"/>
</dbReference>
<sequence>MCETRFATNVGQTYDGDLSHASTTVESDQNQVSVPSILRAWTTLLYSLAAIRAAHSSSLARVTFFKPAGRDFAANRQILTRPDGSTERTYMHAPYAASDASANTWNSTCAGFSTNAHLSTAILANSGSCWWNSVHCVASAGANGSSHPCVATHSSCIRILAHDITGAVIPLGSHSWAIIE</sequence>
<dbReference type="EMBL" id="HBUE01292538">
    <property type="protein sequence ID" value="CAG6574777.1"/>
    <property type="molecule type" value="Transcribed_RNA"/>
</dbReference>